<proteinExistence type="predicted"/>
<dbReference type="STRING" id="1238182.C882_1024"/>
<evidence type="ECO:0000313" key="4">
    <source>
        <dbReference type="Proteomes" id="UP000009881"/>
    </source>
</evidence>
<accession>K9GR39</accession>
<keyword evidence="4" id="KW-1185">Reference proteome</keyword>
<feature type="signal peptide" evidence="2">
    <location>
        <begin position="1"/>
        <end position="18"/>
    </location>
</feature>
<reference evidence="3 4" key="1">
    <citation type="journal article" date="2013" name="Genome Announc.">
        <title>Draft Genome Sequence of an Alphaproteobacterium, Caenispirillum salinarum AK4(T), Isolated from a Solar Saltern.</title>
        <authorList>
            <person name="Khatri I."/>
            <person name="Singh A."/>
            <person name="Korpole S."/>
            <person name="Pinnaka A.K."/>
            <person name="Subramanian S."/>
        </authorList>
    </citation>
    <scope>NUCLEOTIDE SEQUENCE [LARGE SCALE GENOMIC DNA]</scope>
    <source>
        <strain evidence="3 4">AK4</strain>
    </source>
</reference>
<dbReference type="GO" id="GO:0020037">
    <property type="term" value="F:heme binding"/>
    <property type="evidence" value="ECO:0007669"/>
    <property type="project" value="InterPro"/>
</dbReference>
<dbReference type="SUPFAM" id="SSF46626">
    <property type="entry name" value="Cytochrome c"/>
    <property type="match status" value="1"/>
</dbReference>
<evidence type="ECO:0000256" key="2">
    <source>
        <dbReference type="SAM" id="SignalP"/>
    </source>
</evidence>
<dbReference type="AlphaFoldDB" id="K9GR39"/>
<name>K9GR39_9PROT</name>
<comment type="caution">
    <text evidence="3">The sequence shown here is derived from an EMBL/GenBank/DDBJ whole genome shotgun (WGS) entry which is preliminary data.</text>
</comment>
<dbReference type="GO" id="GO:0009055">
    <property type="term" value="F:electron transfer activity"/>
    <property type="evidence" value="ECO:0007669"/>
    <property type="project" value="InterPro"/>
</dbReference>
<dbReference type="Gene3D" id="1.10.760.10">
    <property type="entry name" value="Cytochrome c-like domain"/>
    <property type="match status" value="1"/>
</dbReference>
<evidence type="ECO:0000313" key="3">
    <source>
        <dbReference type="EMBL" id="EKV28450.1"/>
    </source>
</evidence>
<dbReference type="EMBL" id="ANHY01000016">
    <property type="protein sequence ID" value="EKV28450.1"/>
    <property type="molecule type" value="Genomic_DNA"/>
</dbReference>
<dbReference type="Proteomes" id="UP000009881">
    <property type="component" value="Unassembled WGS sequence"/>
</dbReference>
<dbReference type="eggNOG" id="COG2010">
    <property type="taxonomic scope" value="Bacteria"/>
</dbReference>
<organism evidence="3 4">
    <name type="scientific">Caenispirillum salinarum AK4</name>
    <dbReference type="NCBI Taxonomy" id="1238182"/>
    <lineage>
        <taxon>Bacteria</taxon>
        <taxon>Pseudomonadati</taxon>
        <taxon>Pseudomonadota</taxon>
        <taxon>Alphaproteobacteria</taxon>
        <taxon>Rhodospirillales</taxon>
        <taxon>Novispirillaceae</taxon>
        <taxon>Caenispirillum</taxon>
    </lineage>
</organism>
<sequence>MRMAGPALAAALVLPALAATPAGAEEEIIGSGEYRMSCAPCHGAGGRGDGPVAEFLEGGAPDLTTLSERNDGDFPFRQVVQMIDGRIDVRAHGGRDMPVWGRRYAAEIGGPDQQWDSLATEQLVRGRILELVNYLQAIQQPSDGNGPLLSARPEGEGTMQNGAAAAED</sequence>
<evidence type="ECO:0000256" key="1">
    <source>
        <dbReference type="SAM" id="MobiDB-lite"/>
    </source>
</evidence>
<keyword evidence="2" id="KW-0732">Signal</keyword>
<dbReference type="InterPro" id="IPR036909">
    <property type="entry name" value="Cyt_c-like_dom_sf"/>
</dbReference>
<gene>
    <name evidence="3" type="ORF">C882_1024</name>
</gene>
<feature type="chain" id="PRO_5003929677" evidence="2">
    <location>
        <begin position="19"/>
        <end position="168"/>
    </location>
</feature>
<feature type="region of interest" description="Disordered" evidence="1">
    <location>
        <begin position="142"/>
        <end position="168"/>
    </location>
</feature>
<protein>
    <submittedName>
        <fullName evidence="3">Uncharacterized protein</fullName>
    </submittedName>
</protein>
<dbReference type="GO" id="GO:0046872">
    <property type="term" value="F:metal ion binding"/>
    <property type="evidence" value="ECO:0007669"/>
    <property type="project" value="UniProtKB-KW"/>
</dbReference>